<protein>
    <recommendedName>
        <fullName evidence="3">UDENN domain-containing protein</fullName>
    </recommendedName>
</protein>
<feature type="compositionally biased region" description="Polar residues" evidence="2">
    <location>
        <begin position="538"/>
        <end position="574"/>
    </location>
</feature>
<keyword evidence="5" id="KW-1185">Reference proteome</keyword>
<dbReference type="GO" id="GO:0005737">
    <property type="term" value="C:cytoplasm"/>
    <property type="evidence" value="ECO:0007669"/>
    <property type="project" value="TreeGrafter"/>
</dbReference>
<dbReference type="Pfam" id="PF09794">
    <property type="entry name" value="Avl9"/>
    <property type="match status" value="1"/>
</dbReference>
<dbReference type="OrthoDB" id="192887at2759"/>
<feature type="compositionally biased region" description="Low complexity" evidence="2">
    <location>
        <begin position="623"/>
        <end position="636"/>
    </location>
</feature>
<dbReference type="InterPro" id="IPR051731">
    <property type="entry name" value="DENND11/AVL9_GEFs"/>
</dbReference>
<dbReference type="InterPro" id="IPR043153">
    <property type="entry name" value="DENN_C"/>
</dbReference>
<feature type="region of interest" description="Disordered" evidence="2">
    <location>
        <begin position="527"/>
        <end position="574"/>
    </location>
</feature>
<evidence type="ECO:0000259" key="3">
    <source>
        <dbReference type="PROSITE" id="PS50211"/>
    </source>
</evidence>
<dbReference type="InterPro" id="IPR018307">
    <property type="entry name" value="ABL9/DENND6_dom"/>
</dbReference>
<comment type="similarity">
    <text evidence="1">Belongs to the AVL9 family.</text>
</comment>
<dbReference type="InParanoid" id="A0A163JPB6"/>
<dbReference type="OMA" id="IRTQFRV"/>
<dbReference type="EMBL" id="LT554349">
    <property type="protein sequence ID" value="SAM04076.1"/>
    <property type="molecule type" value="Genomic_DNA"/>
</dbReference>
<dbReference type="Gene3D" id="3.40.50.11500">
    <property type="match status" value="1"/>
</dbReference>
<evidence type="ECO:0000313" key="4">
    <source>
        <dbReference type="EMBL" id="SAM04076.1"/>
    </source>
</evidence>
<reference evidence="4" key="1">
    <citation type="submission" date="2016-04" db="EMBL/GenBank/DDBJ databases">
        <authorList>
            <person name="Evans L.H."/>
            <person name="Alamgir A."/>
            <person name="Owens N."/>
            <person name="Weber N.D."/>
            <person name="Virtaneva K."/>
            <person name="Barbian K."/>
            <person name="Babar A."/>
            <person name="Rosenke K."/>
        </authorList>
    </citation>
    <scope>NUCLEOTIDE SEQUENCE [LARGE SCALE GENOMIC DNA]</scope>
    <source>
        <strain evidence="4">CBS 101.48</strain>
    </source>
</reference>
<feature type="compositionally biased region" description="Basic and acidic residues" evidence="2">
    <location>
        <begin position="527"/>
        <end position="537"/>
    </location>
</feature>
<proteinExistence type="inferred from homology"/>
<gene>
    <name evidence="4" type="primary">ABSGL_09936.1 scaffold 11783</name>
</gene>
<organism evidence="4">
    <name type="scientific">Absidia glauca</name>
    <name type="common">Pin mould</name>
    <dbReference type="NCBI Taxonomy" id="4829"/>
    <lineage>
        <taxon>Eukaryota</taxon>
        <taxon>Fungi</taxon>
        <taxon>Fungi incertae sedis</taxon>
        <taxon>Mucoromycota</taxon>
        <taxon>Mucoromycotina</taxon>
        <taxon>Mucoromycetes</taxon>
        <taxon>Mucorales</taxon>
        <taxon>Cunninghamellaceae</taxon>
        <taxon>Absidia</taxon>
    </lineage>
</organism>
<evidence type="ECO:0000256" key="2">
    <source>
        <dbReference type="SAM" id="MobiDB-lite"/>
    </source>
</evidence>
<accession>A0A163JPB6</accession>
<feature type="region of interest" description="Disordered" evidence="2">
    <location>
        <begin position="602"/>
        <end position="636"/>
    </location>
</feature>
<evidence type="ECO:0000313" key="5">
    <source>
        <dbReference type="Proteomes" id="UP000078561"/>
    </source>
</evidence>
<dbReference type="InterPro" id="IPR037516">
    <property type="entry name" value="Tripartite_DENN"/>
</dbReference>
<dbReference type="PANTHER" id="PTHR31017">
    <property type="entry name" value="LATE SECRETORY PATHWAY PROTEIN AVL9-RELATED"/>
    <property type="match status" value="1"/>
</dbReference>
<dbReference type="FunCoup" id="A0A163JPB6">
    <property type="interactions" value="532"/>
</dbReference>
<dbReference type="AlphaFoldDB" id="A0A163JPB6"/>
<dbReference type="PROSITE" id="PS50211">
    <property type="entry name" value="DENN"/>
    <property type="match status" value="1"/>
</dbReference>
<dbReference type="Proteomes" id="UP000078561">
    <property type="component" value="Unassembled WGS sequence"/>
</dbReference>
<feature type="domain" description="UDENN" evidence="3">
    <location>
        <begin position="17"/>
        <end position="448"/>
    </location>
</feature>
<sequence length="659" mass="74146">MEADTTLNQQQQQQQIAAVLVVGFHHAYGPIVEFCHPPLPQQQHTNQTCLEKLDLPEDWNFLPFLALPDGAHQKDEDFAYFHLPPVPGWAVAETTLFGISCNRQIPTKPIFGPLRQKLAMITAAWFNQKDFTQLGIIYNLYNNLTSTFCGPIDDSTLYMGTSLRELLHKFKSKTLVLLKLLLLEKRILFYGYPVERLCTFEYSLISLIPGLLRSLQDSGAPELDISDNDLRQTEAKELENGNKASLLRYMGLPLRVFEKGSFFQPYLPLQQIDMLKSSTTKSYVAGTTNSIFFHHKSDIDIDVLVNVETGTFEFYDQKLQSIVNLTLADRRWMENIVKVVYDTWDTNDPSRPMQNTYLGSDDYLRARFEEYVLSLLSSTKHAQDTNVLSLIQGGAASSTGSNAMMTDDQATSEDVMLDDDKERNYVVDYGIKWWLVWRETTNFKLWNQYTDHEIYEIVEPGHPGMGHISILDIQNTLSNRFRDLQLRNNLGPLGKTLSKAMSGGAKAVSNGGVRLLRGVDAFWNEFEKGPSNDHEHGSPNQSLGSGGATHNSIPDRSPNSSSAPTESMETTSQQASRLFSNFSTFLSRKQKEISMVIEESIQHQPSPQPLAAGQQHHTLRQGSISPPSVMVSDDDSSSTFVDVGAMYNKSRKVNESDNA</sequence>
<dbReference type="PANTHER" id="PTHR31017:SF1">
    <property type="entry name" value="LATE SECRETORY PATHWAY PROTEIN AVL9 HOMOLOG"/>
    <property type="match status" value="1"/>
</dbReference>
<evidence type="ECO:0000256" key="1">
    <source>
        <dbReference type="ARBA" id="ARBA00038178"/>
    </source>
</evidence>
<name>A0A163JPB6_ABSGL</name>